<dbReference type="InterPro" id="IPR003838">
    <property type="entry name" value="ABC3_permease_C"/>
</dbReference>
<dbReference type="Pfam" id="PF12704">
    <property type="entry name" value="MacB_PCD"/>
    <property type="match status" value="1"/>
</dbReference>
<name>A0A975G320_9CAUL</name>
<protein>
    <submittedName>
        <fullName evidence="10">ABC transporter permease</fullName>
    </submittedName>
</protein>
<evidence type="ECO:0000256" key="6">
    <source>
        <dbReference type="ARBA" id="ARBA00038076"/>
    </source>
</evidence>
<evidence type="ECO:0000256" key="5">
    <source>
        <dbReference type="ARBA" id="ARBA00023136"/>
    </source>
</evidence>
<dbReference type="KEGG" id="caul:KCG34_07895"/>
<sequence>MTLRRPPLSNLPLGETVAEAMANLFVQRERSALALLGIVIGAAAIVAMLTIGHMAQRETLKLFSHMGADMVQIHATPAGDANPVLDLATVERLPRRDPDVLAAAPMAIDRATVAAGGQTADLGLAAVTPALVSLIGLQPSQGRLFGPLDDSGLVAILGSDAASKLSAPGAPAAPGSEVRVKGYVYRVVGILAPAPNTALDPTDFNSAVLIPLAGARRVVNPPDPVTALFRLRPGADTPAAAQRIQAELANPTAALQVISAQELIRGLNAQKAIHSRLLTAIGAISLLVGGIGVMNVMLMAVMERRREIGLRAAIGASPRDLQLMFLVEAGTLGAVGGLAGLVLGLTAAFAAARASGWSFSLPLYVLLLGPGLAAAVGLAFGLYPAIKASQLDPIEALRAE</sequence>
<evidence type="ECO:0000256" key="3">
    <source>
        <dbReference type="ARBA" id="ARBA00022692"/>
    </source>
</evidence>
<dbReference type="InterPro" id="IPR050250">
    <property type="entry name" value="Macrolide_Exporter_MacB"/>
</dbReference>
<feature type="transmembrane region" description="Helical" evidence="7">
    <location>
        <begin position="33"/>
        <end position="55"/>
    </location>
</feature>
<dbReference type="RefSeq" id="WP_211939833.1">
    <property type="nucleotide sequence ID" value="NZ_CP073078.1"/>
</dbReference>
<dbReference type="InterPro" id="IPR025857">
    <property type="entry name" value="MacB_PCD"/>
</dbReference>
<evidence type="ECO:0000313" key="11">
    <source>
        <dbReference type="Proteomes" id="UP000676409"/>
    </source>
</evidence>
<dbReference type="GO" id="GO:0022857">
    <property type="term" value="F:transmembrane transporter activity"/>
    <property type="evidence" value="ECO:0007669"/>
    <property type="project" value="TreeGrafter"/>
</dbReference>
<keyword evidence="3 7" id="KW-0812">Transmembrane</keyword>
<dbReference type="AlphaFoldDB" id="A0A975G320"/>
<dbReference type="EMBL" id="CP073078">
    <property type="protein sequence ID" value="QUD89781.1"/>
    <property type="molecule type" value="Genomic_DNA"/>
</dbReference>
<evidence type="ECO:0000256" key="1">
    <source>
        <dbReference type="ARBA" id="ARBA00004651"/>
    </source>
</evidence>
<dbReference type="PANTHER" id="PTHR30572:SF4">
    <property type="entry name" value="ABC TRANSPORTER PERMEASE YTRF"/>
    <property type="match status" value="1"/>
</dbReference>
<keyword evidence="2" id="KW-1003">Cell membrane</keyword>
<keyword evidence="4 7" id="KW-1133">Transmembrane helix</keyword>
<feature type="domain" description="ABC3 transporter permease C-terminal" evidence="8">
    <location>
        <begin position="281"/>
        <end position="393"/>
    </location>
</feature>
<feature type="transmembrane region" description="Helical" evidence="7">
    <location>
        <begin position="363"/>
        <end position="383"/>
    </location>
</feature>
<dbReference type="GO" id="GO:0005886">
    <property type="term" value="C:plasma membrane"/>
    <property type="evidence" value="ECO:0007669"/>
    <property type="project" value="UniProtKB-SubCell"/>
</dbReference>
<feature type="transmembrane region" description="Helical" evidence="7">
    <location>
        <begin position="277"/>
        <end position="302"/>
    </location>
</feature>
<dbReference type="Proteomes" id="UP000676409">
    <property type="component" value="Chromosome"/>
</dbReference>
<evidence type="ECO:0000256" key="7">
    <source>
        <dbReference type="SAM" id="Phobius"/>
    </source>
</evidence>
<evidence type="ECO:0000259" key="9">
    <source>
        <dbReference type="Pfam" id="PF12704"/>
    </source>
</evidence>
<organism evidence="10 11">
    <name type="scientific">Phenylobacterium montanum</name>
    <dbReference type="NCBI Taxonomy" id="2823693"/>
    <lineage>
        <taxon>Bacteria</taxon>
        <taxon>Pseudomonadati</taxon>
        <taxon>Pseudomonadota</taxon>
        <taxon>Alphaproteobacteria</taxon>
        <taxon>Caulobacterales</taxon>
        <taxon>Caulobacteraceae</taxon>
        <taxon>Phenylobacterium</taxon>
    </lineage>
</organism>
<keyword evidence="5 7" id="KW-0472">Membrane</keyword>
<proteinExistence type="inferred from homology"/>
<feature type="domain" description="MacB-like periplasmic core" evidence="9">
    <location>
        <begin position="31"/>
        <end position="246"/>
    </location>
</feature>
<evidence type="ECO:0000256" key="2">
    <source>
        <dbReference type="ARBA" id="ARBA00022475"/>
    </source>
</evidence>
<reference evidence="10" key="1">
    <citation type="submission" date="2021-04" db="EMBL/GenBank/DDBJ databases">
        <title>The complete genome sequence of Caulobacter sp. S6.</title>
        <authorList>
            <person name="Tang Y."/>
            <person name="Ouyang W."/>
            <person name="Liu Q."/>
            <person name="Huang B."/>
            <person name="Guo Z."/>
            <person name="Lei P."/>
        </authorList>
    </citation>
    <scope>NUCLEOTIDE SEQUENCE</scope>
    <source>
        <strain evidence="10">S6</strain>
    </source>
</reference>
<evidence type="ECO:0000313" key="10">
    <source>
        <dbReference type="EMBL" id="QUD89781.1"/>
    </source>
</evidence>
<gene>
    <name evidence="10" type="ORF">KCG34_07895</name>
</gene>
<evidence type="ECO:0000256" key="4">
    <source>
        <dbReference type="ARBA" id="ARBA00022989"/>
    </source>
</evidence>
<keyword evidence="11" id="KW-1185">Reference proteome</keyword>
<dbReference type="Pfam" id="PF02687">
    <property type="entry name" value="FtsX"/>
    <property type="match status" value="1"/>
</dbReference>
<comment type="subcellular location">
    <subcellularLocation>
        <location evidence="1">Cell membrane</location>
        <topology evidence="1">Multi-pass membrane protein</topology>
    </subcellularLocation>
</comment>
<dbReference type="PANTHER" id="PTHR30572">
    <property type="entry name" value="MEMBRANE COMPONENT OF TRANSPORTER-RELATED"/>
    <property type="match status" value="1"/>
</dbReference>
<evidence type="ECO:0000259" key="8">
    <source>
        <dbReference type="Pfam" id="PF02687"/>
    </source>
</evidence>
<feature type="transmembrane region" description="Helical" evidence="7">
    <location>
        <begin position="323"/>
        <end position="351"/>
    </location>
</feature>
<accession>A0A975G320</accession>
<comment type="similarity">
    <text evidence="6">Belongs to the ABC-4 integral membrane protein family.</text>
</comment>